<keyword evidence="10" id="KW-0732">Signal</keyword>
<keyword evidence="8" id="KW-0503">Monooxygenase</keyword>
<dbReference type="Gene3D" id="1.10.630.10">
    <property type="entry name" value="Cytochrome P450"/>
    <property type="match status" value="1"/>
</dbReference>
<evidence type="ECO:0000256" key="10">
    <source>
        <dbReference type="SAM" id="SignalP"/>
    </source>
</evidence>
<evidence type="ECO:0000256" key="8">
    <source>
        <dbReference type="ARBA" id="ARBA00023033"/>
    </source>
</evidence>
<evidence type="ECO:0000256" key="4">
    <source>
        <dbReference type="ARBA" id="ARBA00022617"/>
    </source>
</evidence>
<gene>
    <name evidence="11" type="ORF">BT96DRAFT_1098096</name>
</gene>
<keyword evidence="6" id="KW-0560">Oxidoreductase</keyword>
<dbReference type="Proteomes" id="UP000799118">
    <property type="component" value="Unassembled WGS sequence"/>
</dbReference>
<dbReference type="AlphaFoldDB" id="A0A6A4GG94"/>
<evidence type="ECO:0000256" key="3">
    <source>
        <dbReference type="ARBA" id="ARBA00010617"/>
    </source>
</evidence>
<evidence type="ECO:0000256" key="2">
    <source>
        <dbReference type="ARBA" id="ARBA00005179"/>
    </source>
</evidence>
<dbReference type="InterPro" id="IPR050364">
    <property type="entry name" value="Cytochrome_P450_fung"/>
</dbReference>
<dbReference type="PRINTS" id="PR00463">
    <property type="entry name" value="EP450I"/>
</dbReference>
<dbReference type="GO" id="GO:0005506">
    <property type="term" value="F:iron ion binding"/>
    <property type="evidence" value="ECO:0007669"/>
    <property type="project" value="InterPro"/>
</dbReference>
<keyword evidence="4 9" id="KW-0349">Heme</keyword>
<dbReference type="OrthoDB" id="2789670at2759"/>
<dbReference type="PANTHER" id="PTHR46300:SF5">
    <property type="entry name" value="CYTOCHROME P450"/>
    <property type="match status" value="1"/>
</dbReference>
<dbReference type="PANTHER" id="PTHR46300">
    <property type="entry name" value="P450, PUTATIVE (EUROFUNG)-RELATED-RELATED"/>
    <property type="match status" value="1"/>
</dbReference>
<keyword evidence="12" id="KW-1185">Reference proteome</keyword>
<evidence type="ECO:0000313" key="11">
    <source>
        <dbReference type="EMBL" id="KAE9384501.1"/>
    </source>
</evidence>
<dbReference type="InterPro" id="IPR036396">
    <property type="entry name" value="Cyt_P450_sf"/>
</dbReference>
<name>A0A6A4GG94_9AGAR</name>
<dbReference type="SUPFAM" id="SSF48264">
    <property type="entry name" value="Cytochrome P450"/>
    <property type="match status" value="1"/>
</dbReference>
<evidence type="ECO:0000313" key="12">
    <source>
        <dbReference type="Proteomes" id="UP000799118"/>
    </source>
</evidence>
<dbReference type="InterPro" id="IPR002401">
    <property type="entry name" value="Cyt_P450_E_grp-I"/>
</dbReference>
<dbReference type="EMBL" id="ML770133">
    <property type="protein sequence ID" value="KAE9384501.1"/>
    <property type="molecule type" value="Genomic_DNA"/>
</dbReference>
<protein>
    <submittedName>
        <fullName evidence="11">Cytochrome P450</fullName>
    </submittedName>
</protein>
<organism evidence="11 12">
    <name type="scientific">Gymnopus androsaceus JB14</name>
    <dbReference type="NCBI Taxonomy" id="1447944"/>
    <lineage>
        <taxon>Eukaryota</taxon>
        <taxon>Fungi</taxon>
        <taxon>Dikarya</taxon>
        <taxon>Basidiomycota</taxon>
        <taxon>Agaricomycotina</taxon>
        <taxon>Agaricomycetes</taxon>
        <taxon>Agaricomycetidae</taxon>
        <taxon>Agaricales</taxon>
        <taxon>Marasmiineae</taxon>
        <taxon>Omphalotaceae</taxon>
        <taxon>Gymnopus</taxon>
    </lineage>
</organism>
<dbReference type="GO" id="GO:0016705">
    <property type="term" value="F:oxidoreductase activity, acting on paired donors, with incorporation or reduction of molecular oxygen"/>
    <property type="evidence" value="ECO:0007669"/>
    <property type="project" value="InterPro"/>
</dbReference>
<keyword evidence="7 9" id="KW-0408">Iron</keyword>
<dbReference type="CDD" id="cd11065">
    <property type="entry name" value="CYP64-like"/>
    <property type="match status" value="1"/>
</dbReference>
<feature type="chain" id="PRO_5025520941" evidence="10">
    <location>
        <begin position="17"/>
        <end position="513"/>
    </location>
</feature>
<comment type="pathway">
    <text evidence="2">Secondary metabolite biosynthesis.</text>
</comment>
<sequence>MLFSLVVFILAHIVLTKCRTRKPLPPGPRADPIIGHLRKIPPPHQLSDVFHEWAKKYGDVMYLEVLGRKMVILDTLEAATDLLEKRSSIYSCRPNMVIFSMMGCDRQLSTLQYGRRFLLHRKLLQNYFGRQESMVFNPISYEESIVMVKRLMDNPTNYDKIIARYMTRIVAKIAYGYSVKDDNDTFAILVNKVGEMMHNSGPPASTPVDFFPWLAHFPSWFPGTYYAEYARKWRSLTLEFINYPFNYTIKQLSEGKAQPSFVSKLISDMETQEIEDQEDYMEDIKHAASMLYGAGVETSWGTLVVFLIAMVLHPEYQAKAQIEIDAVCGHNRLPTFEDHDSLPYIEYIMREVMRWHPVVPMGIPHRSLEDDVYNGMFIPAGSIVFANIRGMGLHEHIYKDATAFNPDRFIPKSQGRQGGAISITIWVWTKLNVFDWSFNRICPGRFLAESTLWIAMAMILATCNIGKAKDANGTEITPEVEFDSGFVDHLKPFDFALVPRTAQARTIVEETHR</sequence>
<keyword evidence="5 9" id="KW-0479">Metal-binding</keyword>
<feature type="signal peptide" evidence="10">
    <location>
        <begin position="1"/>
        <end position="16"/>
    </location>
</feature>
<evidence type="ECO:0000256" key="5">
    <source>
        <dbReference type="ARBA" id="ARBA00022723"/>
    </source>
</evidence>
<evidence type="ECO:0000256" key="7">
    <source>
        <dbReference type="ARBA" id="ARBA00023004"/>
    </source>
</evidence>
<reference evidence="11" key="1">
    <citation type="journal article" date="2019" name="Environ. Microbiol.">
        <title>Fungal ecological strategies reflected in gene transcription - a case study of two litter decomposers.</title>
        <authorList>
            <person name="Barbi F."/>
            <person name="Kohler A."/>
            <person name="Barry K."/>
            <person name="Baskaran P."/>
            <person name="Daum C."/>
            <person name="Fauchery L."/>
            <person name="Ihrmark K."/>
            <person name="Kuo A."/>
            <person name="LaButti K."/>
            <person name="Lipzen A."/>
            <person name="Morin E."/>
            <person name="Grigoriev I.V."/>
            <person name="Henrissat B."/>
            <person name="Lindahl B."/>
            <person name="Martin F."/>
        </authorList>
    </citation>
    <scope>NUCLEOTIDE SEQUENCE</scope>
    <source>
        <strain evidence="11">JB14</strain>
    </source>
</reference>
<comment type="similarity">
    <text evidence="3">Belongs to the cytochrome P450 family.</text>
</comment>
<dbReference type="GO" id="GO:0020037">
    <property type="term" value="F:heme binding"/>
    <property type="evidence" value="ECO:0007669"/>
    <property type="project" value="InterPro"/>
</dbReference>
<dbReference type="Pfam" id="PF00067">
    <property type="entry name" value="p450"/>
    <property type="match status" value="1"/>
</dbReference>
<accession>A0A6A4GG94</accession>
<dbReference type="InterPro" id="IPR001128">
    <property type="entry name" value="Cyt_P450"/>
</dbReference>
<evidence type="ECO:0000256" key="9">
    <source>
        <dbReference type="PIRSR" id="PIRSR602401-1"/>
    </source>
</evidence>
<evidence type="ECO:0000256" key="6">
    <source>
        <dbReference type="ARBA" id="ARBA00023002"/>
    </source>
</evidence>
<proteinExistence type="inferred from homology"/>
<feature type="binding site" description="axial binding residue" evidence="9">
    <location>
        <position position="442"/>
    </location>
    <ligand>
        <name>heme</name>
        <dbReference type="ChEBI" id="CHEBI:30413"/>
    </ligand>
    <ligandPart>
        <name>Fe</name>
        <dbReference type="ChEBI" id="CHEBI:18248"/>
    </ligandPart>
</feature>
<dbReference type="GO" id="GO:0004497">
    <property type="term" value="F:monooxygenase activity"/>
    <property type="evidence" value="ECO:0007669"/>
    <property type="project" value="UniProtKB-KW"/>
</dbReference>
<evidence type="ECO:0000256" key="1">
    <source>
        <dbReference type="ARBA" id="ARBA00001971"/>
    </source>
</evidence>
<comment type="cofactor">
    <cofactor evidence="1 9">
        <name>heme</name>
        <dbReference type="ChEBI" id="CHEBI:30413"/>
    </cofactor>
</comment>